<dbReference type="GO" id="GO:0009570">
    <property type="term" value="C:chloroplast stroma"/>
    <property type="evidence" value="ECO:0007669"/>
    <property type="project" value="TreeGrafter"/>
</dbReference>
<feature type="binding site" evidence="5">
    <location>
        <position position="471"/>
    </location>
    <ligand>
        <name>Fe cation</name>
        <dbReference type="ChEBI" id="CHEBI:24875"/>
        <note>catalytic</note>
    </ligand>
</feature>
<keyword evidence="7" id="KW-1185">Reference proteome</keyword>
<reference evidence="6 7" key="1">
    <citation type="journal article" date="2021" name="Nat. Commun.">
        <title>Incipient diploidization of the medicinal plant Perilla within 10,000 years.</title>
        <authorList>
            <person name="Zhang Y."/>
            <person name="Shen Q."/>
            <person name="Leng L."/>
            <person name="Zhang D."/>
            <person name="Chen S."/>
            <person name="Shi Y."/>
            <person name="Ning Z."/>
            <person name="Chen S."/>
        </authorList>
    </citation>
    <scope>NUCLEOTIDE SEQUENCE [LARGE SCALE GENOMIC DNA]</scope>
    <source>
        <strain evidence="7">cv. PC099</strain>
    </source>
</reference>
<dbReference type="GO" id="GO:0046872">
    <property type="term" value="F:metal ion binding"/>
    <property type="evidence" value="ECO:0007669"/>
    <property type="project" value="UniProtKB-KW"/>
</dbReference>
<organism evidence="6 7">
    <name type="scientific">Perilla frutescens var. hirtella</name>
    <name type="common">Perilla citriodora</name>
    <name type="synonym">Perilla setoyensis</name>
    <dbReference type="NCBI Taxonomy" id="608512"/>
    <lineage>
        <taxon>Eukaryota</taxon>
        <taxon>Viridiplantae</taxon>
        <taxon>Streptophyta</taxon>
        <taxon>Embryophyta</taxon>
        <taxon>Tracheophyta</taxon>
        <taxon>Spermatophyta</taxon>
        <taxon>Magnoliopsida</taxon>
        <taxon>eudicotyledons</taxon>
        <taxon>Gunneridae</taxon>
        <taxon>Pentapetalae</taxon>
        <taxon>asterids</taxon>
        <taxon>lamiids</taxon>
        <taxon>Lamiales</taxon>
        <taxon>Lamiaceae</taxon>
        <taxon>Nepetoideae</taxon>
        <taxon>Elsholtzieae</taxon>
        <taxon>Perilla</taxon>
    </lineage>
</organism>
<comment type="similarity">
    <text evidence="1">Belongs to the carotenoid oxygenase family.</text>
</comment>
<feature type="binding site" evidence="5">
    <location>
        <position position="249"/>
    </location>
    <ligand>
        <name>Fe cation</name>
        <dbReference type="ChEBI" id="CHEBI:24875"/>
        <note>catalytic</note>
    </ligand>
</feature>
<dbReference type="Pfam" id="PF03055">
    <property type="entry name" value="RPE65"/>
    <property type="match status" value="1"/>
</dbReference>
<evidence type="ECO:0000256" key="2">
    <source>
        <dbReference type="ARBA" id="ARBA00022723"/>
    </source>
</evidence>
<keyword evidence="4 5" id="KW-0408">Iron</keyword>
<evidence type="ECO:0000256" key="4">
    <source>
        <dbReference type="ARBA" id="ARBA00023004"/>
    </source>
</evidence>
<dbReference type="GO" id="GO:0010436">
    <property type="term" value="F:carotenoid dioxygenase activity"/>
    <property type="evidence" value="ECO:0007669"/>
    <property type="project" value="TreeGrafter"/>
</dbReference>
<dbReference type="Proteomes" id="UP001190926">
    <property type="component" value="Unassembled WGS sequence"/>
</dbReference>
<keyword evidence="3 6" id="KW-0560">Oxidoreductase</keyword>
<comment type="caution">
    <text evidence="6">The sequence shown here is derived from an EMBL/GenBank/DDBJ whole genome shotgun (WGS) entry which is preliminary data.</text>
</comment>
<feature type="binding site" evidence="5">
    <location>
        <position position="314"/>
    </location>
    <ligand>
        <name>Fe cation</name>
        <dbReference type="ChEBI" id="CHEBI:24875"/>
        <note>catalytic</note>
    </ligand>
</feature>
<evidence type="ECO:0000256" key="1">
    <source>
        <dbReference type="ARBA" id="ARBA00006787"/>
    </source>
</evidence>
<sequence>MIFKPLDNLISTFNSLHLPPFLDPKHVLSGGFSPVDELPPTACTMVEGSLPPCLDGAYLQNGPNPQFTPRGPYHLVDGDGMIHSIKISGGGATFCSRFVRTSKFILEHDLGYPVYPNIFGAFTSKITASMVVAAARVLTGQFNPFTNGVGTANTSLSLIAGELFALVETDVPYKVKITPDGDVITVGRQDFESLQIMTAHPKFDPETGETFAFRYFVVPPFLTLFRIDSNGKKHKSLPIFSVKGASFVHDFAVTKNFAIFPDTQIVINPLEILRGQSMMKVDLGKVPKLGVIPRYAEDEREMYWVDAPGLNLLHTVNSWEEDDGAADHEIVIVASNMLSVEHVVDKMDLVNLSMEKIVINVRTKVVKRYRVSDRSLDFGVINPKYVGKKNRYIYAAVVESIPKMLGVVKIDLSLSPAESGDCMVASRMYGAECYGSEPIFESHFVVMDAKSATLEIVAAVKLPRRVPQGFHSIFVKQTDLLKM</sequence>
<evidence type="ECO:0000256" key="5">
    <source>
        <dbReference type="PIRSR" id="PIRSR604294-1"/>
    </source>
</evidence>
<feature type="binding site" evidence="5">
    <location>
        <position position="200"/>
    </location>
    <ligand>
        <name>Fe cation</name>
        <dbReference type="ChEBI" id="CHEBI:24875"/>
        <note>catalytic</note>
    </ligand>
</feature>
<evidence type="ECO:0000313" key="6">
    <source>
        <dbReference type="EMBL" id="KAH6820435.1"/>
    </source>
</evidence>
<dbReference type="InterPro" id="IPR004294">
    <property type="entry name" value="Carotenoid_Oase"/>
</dbReference>
<evidence type="ECO:0000313" key="7">
    <source>
        <dbReference type="Proteomes" id="UP001190926"/>
    </source>
</evidence>
<evidence type="ECO:0000256" key="3">
    <source>
        <dbReference type="ARBA" id="ARBA00022964"/>
    </source>
</evidence>
<dbReference type="PANTHER" id="PTHR10543:SF46">
    <property type="entry name" value="CAROTENOID CLEAVAGE DIOXYGENASE 4, CHLOROPLASTIC-RELATED"/>
    <property type="match status" value="1"/>
</dbReference>
<comment type="cofactor">
    <cofactor evidence="5">
        <name>Fe(2+)</name>
        <dbReference type="ChEBI" id="CHEBI:29033"/>
    </cofactor>
    <text evidence="5">Binds 1 Fe(2+) ion per subunit.</text>
</comment>
<accession>A0AAD4NZD2</accession>
<dbReference type="AlphaFoldDB" id="A0AAD4NZD2"/>
<gene>
    <name evidence="6" type="ORF">C2S53_002593</name>
</gene>
<dbReference type="PANTHER" id="PTHR10543">
    <property type="entry name" value="BETA-CAROTENE DIOXYGENASE"/>
    <property type="match status" value="1"/>
</dbReference>
<dbReference type="EMBL" id="SDAM02003674">
    <property type="protein sequence ID" value="KAH6820435.1"/>
    <property type="molecule type" value="Genomic_DNA"/>
</dbReference>
<protein>
    <submittedName>
        <fullName evidence="6">Nine-cis-epoxycarotenoid dioxygenase 4</fullName>
    </submittedName>
</protein>
<keyword evidence="3 6" id="KW-0223">Dioxygenase</keyword>
<dbReference type="GO" id="GO:0016121">
    <property type="term" value="P:carotene catabolic process"/>
    <property type="evidence" value="ECO:0007669"/>
    <property type="project" value="TreeGrafter"/>
</dbReference>
<name>A0AAD4NZD2_PERFH</name>
<keyword evidence="2 5" id="KW-0479">Metal-binding</keyword>
<proteinExistence type="inferred from homology"/>